<dbReference type="AlphaFoldDB" id="F0UQX7"/>
<reference evidence="3" key="1">
    <citation type="submission" date="2008-07" db="EMBL/GenBank/DDBJ databases">
        <title>Annotation of Ajellomyces capsulatus strain H88.</title>
        <authorList>
            <person name="Champion M."/>
            <person name="Cuomo C."/>
            <person name="Ma L.-J."/>
            <person name="Henn M.R."/>
            <person name="Sil A."/>
            <person name="Goldman B."/>
            <person name="Young S.K."/>
            <person name="Kodira C.D."/>
            <person name="Zeng Q."/>
            <person name="Koehrsen M."/>
            <person name="Alvarado L."/>
            <person name="Berlin A."/>
            <person name="Borenstein D."/>
            <person name="Chen Z."/>
            <person name="Engels R."/>
            <person name="Freedman E."/>
            <person name="Gellesch M."/>
            <person name="Goldberg J."/>
            <person name="Griggs A."/>
            <person name="Gujja S."/>
            <person name="Heiman D."/>
            <person name="Hepburn T."/>
            <person name="Howarth C."/>
            <person name="Jen D."/>
            <person name="Larson L."/>
            <person name="Lewis B."/>
            <person name="Mehta T."/>
            <person name="Park D."/>
            <person name="Pearson M."/>
            <person name="Roberts A."/>
            <person name="Saif S."/>
            <person name="Shea T."/>
            <person name="Shenoy N."/>
            <person name="Sisk P."/>
            <person name="Stolte C."/>
            <person name="Sykes S."/>
            <person name="Walk T."/>
            <person name="White J."/>
            <person name="Yandava C."/>
            <person name="Klein B."/>
            <person name="McEwen J.G."/>
            <person name="Puccia R."/>
            <person name="Goldman G.H."/>
            <person name="Felipe M.S."/>
            <person name="Nino-Vega G."/>
            <person name="San-Blas G."/>
            <person name="Taylor J."/>
            <person name="Mendoza L."/>
            <person name="Galagan J."/>
            <person name="Nusbaum C."/>
            <person name="Birren B."/>
        </authorList>
    </citation>
    <scope>NUCLEOTIDE SEQUENCE [LARGE SCALE GENOMIC DNA]</scope>
    <source>
        <strain evidence="3">H88</strain>
    </source>
</reference>
<feature type="compositionally biased region" description="Low complexity" evidence="1">
    <location>
        <begin position="127"/>
        <end position="142"/>
    </location>
</feature>
<evidence type="ECO:0000313" key="2">
    <source>
        <dbReference type="EMBL" id="EGC48304.1"/>
    </source>
</evidence>
<protein>
    <submittedName>
        <fullName evidence="2">Predicted protein</fullName>
    </submittedName>
</protein>
<gene>
    <name evidence="2" type="ORF">HCEG_07519</name>
</gene>
<dbReference type="EMBL" id="DS990641">
    <property type="protein sequence ID" value="EGC48304.1"/>
    <property type="molecule type" value="Genomic_DNA"/>
</dbReference>
<name>F0UQX7_AJEC8</name>
<feature type="region of interest" description="Disordered" evidence="1">
    <location>
        <begin position="110"/>
        <end position="142"/>
    </location>
</feature>
<dbReference type="OrthoDB" id="10582521at2759"/>
<feature type="region of interest" description="Disordered" evidence="1">
    <location>
        <begin position="63"/>
        <end position="97"/>
    </location>
</feature>
<proteinExistence type="predicted"/>
<organism evidence="3">
    <name type="scientific">Ajellomyces capsulatus (strain H88)</name>
    <name type="common">Darling's disease fungus</name>
    <name type="synonym">Histoplasma capsulatum</name>
    <dbReference type="NCBI Taxonomy" id="544711"/>
    <lineage>
        <taxon>Eukaryota</taxon>
        <taxon>Fungi</taxon>
        <taxon>Dikarya</taxon>
        <taxon>Ascomycota</taxon>
        <taxon>Pezizomycotina</taxon>
        <taxon>Eurotiomycetes</taxon>
        <taxon>Eurotiomycetidae</taxon>
        <taxon>Onygenales</taxon>
        <taxon>Ajellomycetaceae</taxon>
        <taxon>Histoplasma</taxon>
    </lineage>
</organism>
<dbReference type="HOGENOM" id="CLU_1815232_0_0_1"/>
<evidence type="ECO:0000256" key="1">
    <source>
        <dbReference type="SAM" id="MobiDB-lite"/>
    </source>
</evidence>
<feature type="compositionally biased region" description="Basic and acidic residues" evidence="1">
    <location>
        <begin position="86"/>
        <end position="97"/>
    </location>
</feature>
<dbReference type="Proteomes" id="UP000008142">
    <property type="component" value="Unassembled WGS sequence"/>
</dbReference>
<evidence type="ECO:0000313" key="3">
    <source>
        <dbReference type="Proteomes" id="UP000008142"/>
    </source>
</evidence>
<accession>F0UQX7</accession>
<sequence length="142" mass="16282">MGVSDYSRPKESLYQLYQQIEIIQFSNSPIFCPRAATKDPPAAPPPQMSWHDCEPWSRLWPIRPGRPREVPTAPIATTSGQGLRHYPRDIEEVPGKRNLPRLEMKVIWRNAHWHNPQQQARDDHTSDTAAAAAAQHSQQDDR</sequence>